<reference evidence="1" key="1">
    <citation type="submission" date="2022-07" db="EMBL/GenBank/DDBJ databases">
        <title>Phylogenomic reconstructions and comparative analyses of Kickxellomycotina fungi.</title>
        <authorList>
            <person name="Reynolds N.K."/>
            <person name="Stajich J.E."/>
            <person name="Barry K."/>
            <person name="Grigoriev I.V."/>
            <person name="Crous P."/>
            <person name="Smith M.E."/>
        </authorList>
    </citation>
    <scope>NUCLEOTIDE SEQUENCE</scope>
    <source>
        <strain evidence="1">NRRL 5244</strain>
    </source>
</reference>
<name>A0ACC1JBY4_9FUNG</name>
<dbReference type="EMBL" id="JANBPW010001133">
    <property type="protein sequence ID" value="KAJ1945966.1"/>
    <property type="molecule type" value="Genomic_DNA"/>
</dbReference>
<keyword evidence="2" id="KW-1185">Reference proteome</keyword>
<evidence type="ECO:0000313" key="2">
    <source>
        <dbReference type="Proteomes" id="UP001150603"/>
    </source>
</evidence>
<accession>A0ACC1JBY4</accession>
<dbReference type="Proteomes" id="UP001150603">
    <property type="component" value="Unassembled WGS sequence"/>
</dbReference>
<evidence type="ECO:0000313" key="1">
    <source>
        <dbReference type="EMBL" id="KAJ1945966.1"/>
    </source>
</evidence>
<gene>
    <name evidence="1" type="ORF">FBU59_002158</name>
</gene>
<sequence>MKFAATILAAAAFAFSAVQASFDWTADSTLSCAQQNWATIKASADPMLGSASSMLTPELLGHLKELLGDD</sequence>
<organism evidence="1 2">
    <name type="scientific">Linderina macrospora</name>
    <dbReference type="NCBI Taxonomy" id="4868"/>
    <lineage>
        <taxon>Eukaryota</taxon>
        <taxon>Fungi</taxon>
        <taxon>Fungi incertae sedis</taxon>
        <taxon>Zoopagomycota</taxon>
        <taxon>Kickxellomycotina</taxon>
        <taxon>Kickxellomycetes</taxon>
        <taxon>Kickxellales</taxon>
        <taxon>Kickxellaceae</taxon>
        <taxon>Linderina</taxon>
    </lineage>
</organism>
<protein>
    <submittedName>
        <fullName evidence="1">Uncharacterized protein</fullName>
    </submittedName>
</protein>
<proteinExistence type="predicted"/>
<comment type="caution">
    <text evidence="1">The sequence shown here is derived from an EMBL/GenBank/DDBJ whole genome shotgun (WGS) entry which is preliminary data.</text>
</comment>
<feature type="non-terminal residue" evidence="1">
    <location>
        <position position="70"/>
    </location>
</feature>